<dbReference type="OrthoDB" id="6704307at2"/>
<sequence length="213" mass="24632">MKDRCLKFFSFYNAAVAPDIPVYQRSVSEKFGLSVNQVMDAAMTPTDFLNDICRRVTDTDYLIFFDIDCIPTKRMWLNKLITDLLEPHTIVGCAQTAHHLQDVCNLYVSPFFYAISTAYLKELHYPDLHPTDQVAAAQNLTEQVRLQQGTVRFWWPTHVEEPKWKLHHPSHKVYGLGTTYDDMVYHAFEWKNGRAFVQKCKAILAEQEGPGLD</sequence>
<accession>A0A1C4DI25</accession>
<keyword evidence="2" id="KW-1185">Reference proteome</keyword>
<dbReference type="AlphaFoldDB" id="A0A1C4DI25"/>
<reference evidence="1 2" key="1">
    <citation type="submission" date="2016-08" db="EMBL/GenBank/DDBJ databases">
        <authorList>
            <person name="Seilhamer J.J."/>
        </authorList>
    </citation>
    <scope>NUCLEOTIDE SEQUENCE [LARGE SCALE GENOMIC DNA]</scope>
    <source>
        <strain evidence="1 2">A37T2</strain>
    </source>
</reference>
<protein>
    <recommendedName>
        <fullName evidence="3">Glycosyl transferase family 2</fullName>
    </recommendedName>
</protein>
<evidence type="ECO:0000313" key="2">
    <source>
        <dbReference type="Proteomes" id="UP000242818"/>
    </source>
</evidence>
<evidence type="ECO:0000313" key="1">
    <source>
        <dbReference type="EMBL" id="SCC30971.1"/>
    </source>
</evidence>
<dbReference type="EMBL" id="FMAR01000005">
    <property type="protein sequence ID" value="SCC30971.1"/>
    <property type="molecule type" value="Genomic_DNA"/>
</dbReference>
<evidence type="ECO:0008006" key="3">
    <source>
        <dbReference type="Google" id="ProtNLM"/>
    </source>
</evidence>
<dbReference type="STRING" id="1335309.GA0116948_105284"/>
<name>A0A1C4DI25_9BACT</name>
<dbReference type="RefSeq" id="WP_089711672.1">
    <property type="nucleotide sequence ID" value="NZ_FMAR01000005.1"/>
</dbReference>
<gene>
    <name evidence="1" type="ORF">GA0116948_105284</name>
</gene>
<organism evidence="1 2">
    <name type="scientific">Chitinophaga costaii</name>
    <dbReference type="NCBI Taxonomy" id="1335309"/>
    <lineage>
        <taxon>Bacteria</taxon>
        <taxon>Pseudomonadati</taxon>
        <taxon>Bacteroidota</taxon>
        <taxon>Chitinophagia</taxon>
        <taxon>Chitinophagales</taxon>
        <taxon>Chitinophagaceae</taxon>
        <taxon>Chitinophaga</taxon>
    </lineage>
</organism>
<proteinExistence type="predicted"/>
<dbReference type="Proteomes" id="UP000242818">
    <property type="component" value="Unassembled WGS sequence"/>
</dbReference>